<dbReference type="PANTHER" id="PTHR31263">
    <property type="entry name" value="CELLULASE FAMILY PROTEIN (AFU_ORTHOLOGUE AFUA_5G14560)"/>
    <property type="match status" value="1"/>
</dbReference>
<dbReference type="Gene3D" id="3.20.20.80">
    <property type="entry name" value="Glycosidases"/>
    <property type="match status" value="1"/>
</dbReference>
<keyword evidence="3 4" id="KW-0326">Glycosidase</keyword>
<dbReference type="AlphaFoldDB" id="A0A4Q2DKN5"/>
<keyword evidence="8" id="KW-1185">Reference proteome</keyword>
<dbReference type="InterPro" id="IPR001547">
    <property type="entry name" value="Glyco_hydro_5"/>
</dbReference>
<protein>
    <recommendedName>
        <fullName evidence="6">Glycoside hydrolase family 5 domain-containing protein</fullName>
    </recommendedName>
</protein>
<dbReference type="Proteomes" id="UP000290288">
    <property type="component" value="Unassembled WGS sequence"/>
</dbReference>
<dbReference type="OrthoDB" id="442731at2759"/>
<dbReference type="EMBL" id="SDEE01000138">
    <property type="protein sequence ID" value="RXW20660.1"/>
    <property type="molecule type" value="Genomic_DNA"/>
</dbReference>
<accession>A0A4Q2DKN5</accession>
<reference evidence="7 8" key="1">
    <citation type="submission" date="2019-01" db="EMBL/GenBank/DDBJ databases">
        <title>Draft genome sequence of Psathyrella aberdarensis IHI B618.</title>
        <authorList>
            <person name="Buettner E."/>
            <person name="Kellner H."/>
        </authorList>
    </citation>
    <scope>NUCLEOTIDE SEQUENCE [LARGE SCALE GENOMIC DNA]</scope>
    <source>
        <strain evidence="7 8">IHI B618</strain>
    </source>
</reference>
<evidence type="ECO:0000313" key="7">
    <source>
        <dbReference type="EMBL" id="RXW20660.1"/>
    </source>
</evidence>
<dbReference type="PANTHER" id="PTHR31263:SF0">
    <property type="entry name" value="CELLULASE FAMILY PROTEIN (AFU_ORTHOLOGUE AFUA_5G14560)"/>
    <property type="match status" value="1"/>
</dbReference>
<dbReference type="InterPro" id="IPR017853">
    <property type="entry name" value="GH"/>
</dbReference>
<dbReference type="GO" id="GO:0004553">
    <property type="term" value="F:hydrolase activity, hydrolyzing O-glycosyl compounds"/>
    <property type="evidence" value="ECO:0007669"/>
    <property type="project" value="InterPro"/>
</dbReference>
<comment type="caution">
    <text evidence="7">The sequence shown here is derived from an EMBL/GenBank/DDBJ whole genome shotgun (WGS) entry which is preliminary data.</text>
</comment>
<proteinExistence type="inferred from homology"/>
<evidence type="ECO:0000256" key="2">
    <source>
        <dbReference type="ARBA" id="ARBA00022801"/>
    </source>
</evidence>
<keyword evidence="2 4" id="KW-0378">Hydrolase</keyword>
<name>A0A4Q2DKN5_9AGAR</name>
<feature type="signal peptide" evidence="5">
    <location>
        <begin position="1"/>
        <end position="22"/>
    </location>
</feature>
<evidence type="ECO:0000259" key="6">
    <source>
        <dbReference type="Pfam" id="PF00150"/>
    </source>
</evidence>
<feature type="domain" description="Glycoside hydrolase family 5" evidence="6">
    <location>
        <begin position="64"/>
        <end position="315"/>
    </location>
</feature>
<evidence type="ECO:0000313" key="8">
    <source>
        <dbReference type="Proteomes" id="UP000290288"/>
    </source>
</evidence>
<evidence type="ECO:0000256" key="3">
    <source>
        <dbReference type="ARBA" id="ARBA00023295"/>
    </source>
</evidence>
<evidence type="ECO:0000256" key="4">
    <source>
        <dbReference type="RuleBase" id="RU361153"/>
    </source>
</evidence>
<keyword evidence="5" id="KW-0732">Signal</keyword>
<evidence type="ECO:0000256" key="5">
    <source>
        <dbReference type="SAM" id="SignalP"/>
    </source>
</evidence>
<dbReference type="STRING" id="2316362.A0A4Q2DKN5"/>
<sequence>MLLRGRMLSHLIFLLLIHAANAIVLRSSGRWILDASTGQRVKLRCANWAGHQEASIPEGLQHQPAANIAQWLSTNRFNCVRLTFSIDMALGNPNQRVSDSFTAAASAAGVSTSSMQNLYTQAVSKNSWLSSATTRVVAPGAAVQVMETGGGLPPPDNAGNSRFFDTNNWLSGLRSMASFAQSHPNVIGISLRNELRATGSQDGNSHADWYNFVTQGARAVREGNSNLLVVVGGVNYALDLRFIYNEMLDRNVFGDKLVWEFHNYQWSGIGSTCASHQKMMGDRAGYLLVQNKTYMGPLFLSEFGWAQNNPSAAENTYVSCLV</sequence>
<feature type="chain" id="PRO_5020608754" description="Glycoside hydrolase family 5 domain-containing protein" evidence="5">
    <location>
        <begin position="23"/>
        <end position="322"/>
    </location>
</feature>
<dbReference type="SUPFAM" id="SSF51445">
    <property type="entry name" value="(Trans)glycosidases"/>
    <property type="match status" value="1"/>
</dbReference>
<comment type="similarity">
    <text evidence="1 4">Belongs to the glycosyl hydrolase 5 (cellulase A) family.</text>
</comment>
<organism evidence="7 8">
    <name type="scientific">Candolleomyces aberdarensis</name>
    <dbReference type="NCBI Taxonomy" id="2316362"/>
    <lineage>
        <taxon>Eukaryota</taxon>
        <taxon>Fungi</taxon>
        <taxon>Dikarya</taxon>
        <taxon>Basidiomycota</taxon>
        <taxon>Agaricomycotina</taxon>
        <taxon>Agaricomycetes</taxon>
        <taxon>Agaricomycetidae</taxon>
        <taxon>Agaricales</taxon>
        <taxon>Agaricineae</taxon>
        <taxon>Psathyrellaceae</taxon>
        <taxon>Candolleomyces</taxon>
    </lineage>
</organism>
<evidence type="ECO:0000256" key="1">
    <source>
        <dbReference type="ARBA" id="ARBA00005641"/>
    </source>
</evidence>
<gene>
    <name evidence="7" type="ORF">EST38_g5172</name>
</gene>
<dbReference type="GO" id="GO:0000272">
    <property type="term" value="P:polysaccharide catabolic process"/>
    <property type="evidence" value="ECO:0007669"/>
    <property type="project" value="InterPro"/>
</dbReference>
<dbReference type="Pfam" id="PF00150">
    <property type="entry name" value="Cellulase"/>
    <property type="match status" value="1"/>
</dbReference>